<comment type="subcellular location">
    <subcellularLocation>
        <location evidence="1">Membrane</location>
    </subcellularLocation>
</comment>
<evidence type="ECO:0000256" key="1">
    <source>
        <dbReference type="ARBA" id="ARBA00004370"/>
    </source>
</evidence>
<dbReference type="EMBL" id="CAHS01000015">
    <property type="protein sequence ID" value="CCG87516.1"/>
    <property type="molecule type" value="Genomic_DNA"/>
</dbReference>
<dbReference type="PANTHER" id="PTHR35814">
    <property type="match status" value="1"/>
</dbReference>
<reference evidence="6 7" key="1">
    <citation type="journal article" date="2013" name="Syst. Appl. Microbiol.">
        <title>Phylogenetic position and virulence apparatus of the pear flower necrosis pathogen Erwinia piriflorinigrans CFBP 5888T as assessed by comparative genomics.</title>
        <authorList>
            <person name="Smits T.H."/>
            <person name="Rezzonico F."/>
            <person name="Lopez M.M."/>
            <person name="Blom J."/>
            <person name="Goesmann A."/>
            <person name="Frey J.E."/>
            <person name="Duffy B."/>
        </authorList>
    </citation>
    <scope>NUCLEOTIDE SEQUENCE [LARGE SCALE GENOMIC DNA]</scope>
    <source>
        <strain evidence="7">CFBP5888</strain>
    </source>
</reference>
<evidence type="ECO:0000256" key="2">
    <source>
        <dbReference type="ARBA" id="ARBA00022692"/>
    </source>
</evidence>
<keyword evidence="4 5" id="KW-0472">Membrane</keyword>
<feature type="transmembrane region" description="Helical" evidence="5">
    <location>
        <begin position="74"/>
        <end position="97"/>
    </location>
</feature>
<dbReference type="Proteomes" id="UP000018217">
    <property type="component" value="Unassembled WGS sequence"/>
</dbReference>
<dbReference type="InterPro" id="IPR001129">
    <property type="entry name" value="Membr-assoc_MAPEG"/>
</dbReference>
<proteinExistence type="predicted"/>
<dbReference type="GO" id="GO:0016020">
    <property type="term" value="C:membrane"/>
    <property type="evidence" value="ECO:0007669"/>
    <property type="project" value="UniProtKB-SubCell"/>
</dbReference>
<name>V5Z935_9GAMM</name>
<dbReference type="InterPro" id="IPR023352">
    <property type="entry name" value="MAPEG-like_dom_sf"/>
</dbReference>
<dbReference type="Pfam" id="PF01124">
    <property type="entry name" value="MAPEG"/>
    <property type="match status" value="1"/>
</dbReference>
<protein>
    <submittedName>
        <fullName evidence="6">Inner membrane protein yecN</fullName>
    </submittedName>
</protein>
<dbReference type="Gene3D" id="1.20.120.550">
    <property type="entry name" value="Membrane associated eicosanoid/glutathione metabolism-like domain"/>
    <property type="match status" value="1"/>
</dbReference>
<accession>V5Z935</accession>
<evidence type="ECO:0000313" key="7">
    <source>
        <dbReference type="Proteomes" id="UP000018217"/>
    </source>
</evidence>
<comment type="caution">
    <text evidence="6">The sequence shown here is derived from an EMBL/GenBank/DDBJ whole genome shotgun (WGS) entry which is preliminary data.</text>
</comment>
<keyword evidence="7" id="KW-1185">Reference proteome</keyword>
<feature type="transmembrane region" description="Helical" evidence="5">
    <location>
        <begin position="6"/>
        <end position="27"/>
    </location>
</feature>
<evidence type="ECO:0000256" key="5">
    <source>
        <dbReference type="SAM" id="Phobius"/>
    </source>
</evidence>
<gene>
    <name evidence="6" type="primary">yecN</name>
    <name evidence="6" type="ORF">EPIR_2151</name>
</gene>
<keyword evidence="2 5" id="KW-0812">Transmembrane</keyword>
<dbReference type="PANTHER" id="PTHR35814:SF1">
    <property type="entry name" value="GLUTATHIONE S-TRANSFERASE-RELATED"/>
    <property type="match status" value="1"/>
</dbReference>
<dbReference type="SUPFAM" id="SSF161084">
    <property type="entry name" value="MAPEG domain-like"/>
    <property type="match status" value="1"/>
</dbReference>
<evidence type="ECO:0000256" key="4">
    <source>
        <dbReference type="ARBA" id="ARBA00023136"/>
    </source>
</evidence>
<evidence type="ECO:0000313" key="6">
    <source>
        <dbReference type="EMBL" id="CCG87516.1"/>
    </source>
</evidence>
<feature type="transmembrane region" description="Helical" evidence="5">
    <location>
        <begin position="109"/>
        <end position="129"/>
    </location>
</feature>
<dbReference type="STRING" id="1161919.EPIR_2151"/>
<dbReference type="AlphaFoldDB" id="V5Z935"/>
<keyword evidence="3 5" id="KW-1133">Transmembrane helix</keyword>
<evidence type="ECO:0000256" key="3">
    <source>
        <dbReference type="ARBA" id="ARBA00022989"/>
    </source>
</evidence>
<sequence length="136" mass="15334">MMGYGMVSALYVVLGALLIVKFSLDVVRLRRQYRVSIGDGGISDIQLAIRIHGNAVENIPIALLLLVMMEMNGANIWLLHLLGLFFFFGRLLHAWGLRSRTLLWRRNGMVLTLLSLLGMVIVNLIFLPWDLILTAD</sequence>
<organism evidence="6 7">
    <name type="scientific">Erwinia piriflorinigrans CFBP 5888</name>
    <dbReference type="NCBI Taxonomy" id="1161919"/>
    <lineage>
        <taxon>Bacteria</taxon>
        <taxon>Pseudomonadati</taxon>
        <taxon>Pseudomonadota</taxon>
        <taxon>Gammaproteobacteria</taxon>
        <taxon>Enterobacterales</taxon>
        <taxon>Erwiniaceae</taxon>
        <taxon>Erwinia</taxon>
    </lineage>
</organism>